<dbReference type="PANTHER" id="PTHR42877:SF11">
    <property type="entry name" value="MONOOXYGENASE, PUTATIVE (AFU_ORTHOLOGUE AFUA_6G13790)-RELATED"/>
    <property type="match status" value="1"/>
</dbReference>
<evidence type="ECO:0000256" key="3">
    <source>
        <dbReference type="ARBA" id="ARBA00022827"/>
    </source>
</evidence>
<protein>
    <submittedName>
        <fullName evidence="6">Similar to Putative sterigmatocystin biosynthesis monooxygenase stcW acc. no. Q00730</fullName>
    </submittedName>
</protein>
<dbReference type="InterPro" id="IPR036188">
    <property type="entry name" value="FAD/NAD-bd_sf"/>
</dbReference>
<sequence length="595" mass="67531">MTSTLPRIFSALLEKHKDSSDVKATPKRTKSSKKTPIEPTIAAKTEAKAPVEAPNHIPINEIPTYTPRKTRVVCVGAGFSGLMLAYLIQKEKKMDEYVDLTIYEKNNDVGGTWLENRYPGVACDVPAPIYTFSWAPNPDWSEFYAKGPEIWQYVKNTADKHGLEKNIKFQSKVIESIWSEADGKWKLVIERDGTRFNDECDIFINAAGILNHWKWPEITGLHDFKGKLMHSAVWDQDYDYKGKRVALIGNGSTALQILPAIRESCAHVVNYIRRPTWISANYAAHHTRDGSNFKYTEEEKEAMRNDPAKLLAYRKSIEHDMNKFIVTLIKDTPEQKGAVAAFTQIMRERLQHDEQLCEILIPKWDVGCRRLSPGDGYLESLMSSNVTPEFRGIDQVTSKGIKTVDGSEEEFDLIICATGFDVSFRPTWKMIGRNGADLSKVWEKDPKAYMSIMAPSFPNYMIFNGPNCAVGHGSLLAVMEATAGYIVKWIKKYATEDIKSFEPTPAALSDLEEYTQEFLKRTVWTSGCKSWYKNADGKLTALWGGSAVQYREVLEVIRGEDFSIGWNSANRFRFFGNGFTVRETEGQDLSWYLMQ</sequence>
<evidence type="ECO:0000313" key="6">
    <source>
        <dbReference type="EMBL" id="CCX31763.1"/>
    </source>
</evidence>
<evidence type="ECO:0000256" key="5">
    <source>
        <dbReference type="SAM" id="MobiDB-lite"/>
    </source>
</evidence>
<gene>
    <name evidence="6" type="ORF">PCON_11407</name>
</gene>
<dbReference type="GO" id="GO:0004499">
    <property type="term" value="F:N,N-dimethylaniline monooxygenase activity"/>
    <property type="evidence" value="ECO:0007669"/>
    <property type="project" value="InterPro"/>
</dbReference>
<dbReference type="Gene3D" id="3.50.50.60">
    <property type="entry name" value="FAD/NAD(P)-binding domain"/>
    <property type="match status" value="2"/>
</dbReference>
<dbReference type="InterPro" id="IPR051209">
    <property type="entry name" value="FAD-bind_Monooxygenase_sf"/>
</dbReference>
<organism evidence="6 7">
    <name type="scientific">Pyronema omphalodes (strain CBS 100304)</name>
    <name type="common">Pyronema confluens</name>
    <dbReference type="NCBI Taxonomy" id="1076935"/>
    <lineage>
        <taxon>Eukaryota</taxon>
        <taxon>Fungi</taxon>
        <taxon>Dikarya</taxon>
        <taxon>Ascomycota</taxon>
        <taxon>Pezizomycotina</taxon>
        <taxon>Pezizomycetes</taxon>
        <taxon>Pezizales</taxon>
        <taxon>Pyronemataceae</taxon>
        <taxon>Pyronema</taxon>
    </lineage>
</organism>
<dbReference type="AlphaFoldDB" id="U4LIK3"/>
<evidence type="ECO:0000313" key="7">
    <source>
        <dbReference type="Proteomes" id="UP000018144"/>
    </source>
</evidence>
<reference evidence="6 7" key="1">
    <citation type="journal article" date="2013" name="PLoS Genet.">
        <title>The genome and development-dependent transcriptomes of Pyronema confluens: a window into fungal evolution.</title>
        <authorList>
            <person name="Traeger S."/>
            <person name="Altegoer F."/>
            <person name="Freitag M."/>
            <person name="Gabaldon T."/>
            <person name="Kempken F."/>
            <person name="Kumar A."/>
            <person name="Marcet-Houben M."/>
            <person name="Poggeler S."/>
            <person name="Stajich J.E."/>
            <person name="Nowrousian M."/>
        </authorList>
    </citation>
    <scope>NUCLEOTIDE SEQUENCE [LARGE SCALE GENOMIC DNA]</scope>
    <source>
        <strain evidence="7">CBS 100304</strain>
        <tissue evidence="6">Vegetative mycelium</tissue>
    </source>
</reference>
<evidence type="ECO:0000256" key="2">
    <source>
        <dbReference type="ARBA" id="ARBA00022630"/>
    </source>
</evidence>
<proteinExistence type="inferred from homology"/>
<keyword evidence="6" id="KW-0503">Monooxygenase</keyword>
<accession>U4LIK3</accession>
<dbReference type="eggNOG" id="KOG1399">
    <property type="taxonomic scope" value="Eukaryota"/>
</dbReference>
<dbReference type="OrthoDB" id="74360at2759"/>
<dbReference type="InterPro" id="IPR020946">
    <property type="entry name" value="Flavin_mOase-like"/>
</dbReference>
<dbReference type="SUPFAM" id="SSF51905">
    <property type="entry name" value="FAD/NAD(P)-binding domain"/>
    <property type="match status" value="2"/>
</dbReference>
<name>U4LIK3_PYROM</name>
<comment type="similarity">
    <text evidence="1">Belongs to the FAD-binding monooxygenase family.</text>
</comment>
<dbReference type="GO" id="GO:0050660">
    <property type="term" value="F:flavin adenine dinucleotide binding"/>
    <property type="evidence" value="ECO:0007669"/>
    <property type="project" value="InterPro"/>
</dbReference>
<evidence type="ECO:0000256" key="1">
    <source>
        <dbReference type="ARBA" id="ARBA00010139"/>
    </source>
</evidence>
<dbReference type="STRING" id="1076935.U4LIK3"/>
<dbReference type="GO" id="GO:0050661">
    <property type="term" value="F:NADP binding"/>
    <property type="evidence" value="ECO:0007669"/>
    <property type="project" value="InterPro"/>
</dbReference>
<dbReference type="OMA" id="SKGCHAW"/>
<keyword evidence="3" id="KW-0274">FAD</keyword>
<keyword evidence="2" id="KW-0285">Flavoprotein</keyword>
<feature type="region of interest" description="Disordered" evidence="5">
    <location>
        <begin position="17"/>
        <end position="39"/>
    </location>
</feature>
<dbReference type="Proteomes" id="UP000018144">
    <property type="component" value="Unassembled WGS sequence"/>
</dbReference>
<keyword evidence="7" id="KW-1185">Reference proteome</keyword>
<dbReference type="PANTHER" id="PTHR42877">
    <property type="entry name" value="L-ORNITHINE N(5)-MONOOXYGENASE-RELATED"/>
    <property type="match status" value="1"/>
</dbReference>
<dbReference type="Pfam" id="PF00743">
    <property type="entry name" value="FMO-like"/>
    <property type="match status" value="1"/>
</dbReference>
<evidence type="ECO:0000256" key="4">
    <source>
        <dbReference type="ARBA" id="ARBA00023002"/>
    </source>
</evidence>
<keyword evidence="4" id="KW-0560">Oxidoreductase</keyword>
<dbReference type="EMBL" id="HF935650">
    <property type="protein sequence ID" value="CCX31763.1"/>
    <property type="molecule type" value="Genomic_DNA"/>
</dbReference>